<evidence type="ECO:0000313" key="4">
    <source>
        <dbReference type="Proteomes" id="UP001500567"/>
    </source>
</evidence>
<evidence type="ECO:0000256" key="1">
    <source>
        <dbReference type="SAM" id="MobiDB-lite"/>
    </source>
</evidence>
<proteinExistence type="predicted"/>
<comment type="caution">
    <text evidence="3">The sequence shown here is derived from an EMBL/GenBank/DDBJ whole genome shotgun (WGS) entry which is preliminary data.</text>
</comment>
<keyword evidence="2" id="KW-0732">Signal</keyword>
<evidence type="ECO:0000313" key="3">
    <source>
        <dbReference type="EMBL" id="GAA3998414.1"/>
    </source>
</evidence>
<accession>A0ABP7RJL4</accession>
<organism evidence="3 4">
    <name type="scientific">Hymenobacter fastidiosus</name>
    <dbReference type="NCBI Taxonomy" id="486264"/>
    <lineage>
        <taxon>Bacteria</taxon>
        <taxon>Pseudomonadati</taxon>
        <taxon>Bacteroidota</taxon>
        <taxon>Cytophagia</taxon>
        <taxon>Cytophagales</taxon>
        <taxon>Hymenobacteraceae</taxon>
        <taxon>Hymenobacter</taxon>
    </lineage>
</organism>
<feature type="signal peptide" evidence="2">
    <location>
        <begin position="1"/>
        <end position="19"/>
    </location>
</feature>
<reference evidence="4" key="1">
    <citation type="journal article" date="2019" name="Int. J. Syst. Evol. Microbiol.">
        <title>The Global Catalogue of Microorganisms (GCM) 10K type strain sequencing project: providing services to taxonomists for standard genome sequencing and annotation.</title>
        <authorList>
            <consortium name="The Broad Institute Genomics Platform"/>
            <consortium name="The Broad Institute Genome Sequencing Center for Infectious Disease"/>
            <person name="Wu L."/>
            <person name="Ma J."/>
        </authorList>
    </citation>
    <scope>NUCLEOTIDE SEQUENCE [LARGE SCALE GENOMIC DNA]</scope>
    <source>
        <strain evidence="4">JCM 17224</strain>
    </source>
</reference>
<sequence length="108" mass="12001">MRLFLLVLLLTIGGAPVFAQTADSSPEQQRAANRRALRDARKYPAEYKDSHLVVSKEELRQGSSPAVSQPNDERDSYKFDHNGAAYVKEPIGLGLRPAGKKKKHPTNE</sequence>
<name>A0ABP7RJL4_9BACT</name>
<dbReference type="Proteomes" id="UP001500567">
    <property type="component" value="Unassembled WGS sequence"/>
</dbReference>
<feature type="region of interest" description="Disordered" evidence="1">
    <location>
        <begin position="54"/>
        <end position="78"/>
    </location>
</feature>
<dbReference type="EMBL" id="BAABDJ010000003">
    <property type="protein sequence ID" value="GAA3998414.1"/>
    <property type="molecule type" value="Genomic_DNA"/>
</dbReference>
<feature type="compositionally biased region" description="Polar residues" evidence="1">
    <location>
        <begin position="61"/>
        <end position="70"/>
    </location>
</feature>
<protein>
    <submittedName>
        <fullName evidence="3">Uncharacterized protein</fullName>
    </submittedName>
</protein>
<evidence type="ECO:0000256" key="2">
    <source>
        <dbReference type="SAM" id="SignalP"/>
    </source>
</evidence>
<keyword evidence="4" id="KW-1185">Reference proteome</keyword>
<gene>
    <name evidence="3" type="ORF">GCM10022408_06520</name>
</gene>
<feature type="chain" id="PRO_5047438206" evidence="2">
    <location>
        <begin position="20"/>
        <end position="108"/>
    </location>
</feature>
<dbReference type="RefSeq" id="WP_345070969.1">
    <property type="nucleotide sequence ID" value="NZ_BAABDJ010000003.1"/>
</dbReference>